<proteinExistence type="predicted"/>
<reference evidence="4" key="1">
    <citation type="journal article" date="2020" name="bioRxiv">
        <title>A rank-normalized archaeal taxonomy based on genome phylogeny resolves widespread incomplete and uneven classifications.</title>
        <authorList>
            <person name="Rinke C."/>
            <person name="Chuvochina M."/>
            <person name="Mussig A.J."/>
            <person name="Chaumeil P.-A."/>
            <person name="Waite D.W."/>
            <person name="Whitman W.B."/>
            <person name="Parks D.H."/>
            <person name="Hugenholtz P."/>
        </authorList>
    </citation>
    <scope>NUCLEOTIDE SEQUENCE [LARGE SCALE GENOMIC DNA]</scope>
</reference>
<dbReference type="Pfam" id="PF00483">
    <property type="entry name" value="NTP_transferase"/>
    <property type="match status" value="1"/>
</dbReference>
<evidence type="ECO:0000313" key="3">
    <source>
        <dbReference type="EMBL" id="MBS3063656.1"/>
    </source>
</evidence>
<gene>
    <name evidence="2" type="ORF">HA252_01385</name>
    <name evidence="3" type="ORF">J4203_07375</name>
</gene>
<sequence length="239" mass="26228">MKAVILAGGKGERLRPLTQDTPKVMLPVAGKPLLEWLVEGLVRHGIQDLLLCVSHQREKISDYFGYGERFKAHITYSVDPEFLGTAGSVRQLESQPGETFLVVYGDVASRLDYSKLIAFHQEHGGLASLVLHPSDHPADSDLAELDSQNRITFFGRKAAAVLGGLTNAGCYVLEPAIFKGIPHATPLDFGRDVFPALVKAAAKGASKPLYGFVSTDYMRDIGTLERYKQVKEEFGLDRQ</sequence>
<dbReference type="EMBL" id="DUGH01000033">
    <property type="protein sequence ID" value="HIH16037.1"/>
    <property type="molecule type" value="Genomic_DNA"/>
</dbReference>
<keyword evidence="2" id="KW-0808">Transferase</keyword>
<evidence type="ECO:0000313" key="2">
    <source>
        <dbReference type="EMBL" id="HIH16037.1"/>
    </source>
</evidence>
<reference evidence="3" key="2">
    <citation type="submission" date="2021-03" db="EMBL/GenBank/DDBJ databases">
        <authorList>
            <person name="Jaffe A."/>
        </authorList>
    </citation>
    <scope>NUCLEOTIDE SEQUENCE</scope>
    <source>
        <strain evidence="3">RIFCSPLOWO2_01_FULL_58_19</strain>
    </source>
</reference>
<evidence type="ECO:0000259" key="1">
    <source>
        <dbReference type="Pfam" id="PF00483"/>
    </source>
</evidence>
<comment type="caution">
    <text evidence="2">The sequence shown here is derived from an EMBL/GenBank/DDBJ whole genome shotgun (WGS) entry which is preliminary data.</text>
</comment>
<dbReference type="PANTHER" id="PTHR22572">
    <property type="entry name" value="SUGAR-1-PHOSPHATE GUANYL TRANSFERASE"/>
    <property type="match status" value="1"/>
</dbReference>
<feature type="domain" description="Nucleotidyl transferase" evidence="1">
    <location>
        <begin position="2"/>
        <end position="232"/>
    </location>
</feature>
<dbReference type="GO" id="GO:0016740">
    <property type="term" value="F:transferase activity"/>
    <property type="evidence" value="ECO:0007669"/>
    <property type="project" value="UniProtKB-KW"/>
</dbReference>
<dbReference type="Proteomes" id="UP000564964">
    <property type="component" value="Unassembled WGS sequence"/>
</dbReference>
<reference evidence="3" key="3">
    <citation type="submission" date="2021-05" db="EMBL/GenBank/DDBJ databases">
        <title>Protein family content uncovers lineage relationships and bacterial pathway maintenance mechanisms in DPANN archaea.</title>
        <authorList>
            <person name="Castelle C.J."/>
            <person name="Meheust R."/>
            <person name="Jaffe A.L."/>
            <person name="Seitz K."/>
            <person name="Gong X."/>
            <person name="Baker B.J."/>
            <person name="Banfield J.F."/>
        </authorList>
    </citation>
    <scope>NUCLEOTIDE SEQUENCE</scope>
    <source>
        <strain evidence="3">RIFCSPLOWO2_01_FULL_58_19</strain>
    </source>
</reference>
<name>A0A7J4JJC2_9ARCH</name>
<dbReference type="InterPro" id="IPR005835">
    <property type="entry name" value="NTP_transferase_dom"/>
</dbReference>
<accession>A0A7J4JJC2</accession>
<protein>
    <submittedName>
        <fullName evidence="2">Nucleotidyltransferase family protein</fullName>
    </submittedName>
</protein>
<dbReference type="Proteomes" id="UP000678237">
    <property type="component" value="Unassembled WGS sequence"/>
</dbReference>
<dbReference type="InterPro" id="IPR050486">
    <property type="entry name" value="Mannose-1P_guanyltransferase"/>
</dbReference>
<dbReference type="Gene3D" id="3.90.550.10">
    <property type="entry name" value="Spore Coat Polysaccharide Biosynthesis Protein SpsA, Chain A"/>
    <property type="match status" value="1"/>
</dbReference>
<dbReference type="EMBL" id="JAGVWE010000006">
    <property type="protein sequence ID" value="MBS3063656.1"/>
    <property type="molecule type" value="Genomic_DNA"/>
</dbReference>
<organism evidence="2 4">
    <name type="scientific">Candidatus Iainarchaeum sp</name>
    <dbReference type="NCBI Taxonomy" id="3101447"/>
    <lineage>
        <taxon>Archaea</taxon>
        <taxon>Candidatus Iainarchaeota</taxon>
        <taxon>Candidatus Iainarchaeia</taxon>
        <taxon>Candidatus Iainarchaeales</taxon>
        <taxon>Candidatus Iainarchaeaceae</taxon>
        <taxon>Candidatus Iainarchaeum</taxon>
    </lineage>
</organism>
<evidence type="ECO:0000313" key="4">
    <source>
        <dbReference type="Proteomes" id="UP000564964"/>
    </source>
</evidence>
<dbReference type="CDD" id="cd04181">
    <property type="entry name" value="NTP_transferase"/>
    <property type="match status" value="1"/>
</dbReference>
<dbReference type="SUPFAM" id="SSF53448">
    <property type="entry name" value="Nucleotide-diphospho-sugar transferases"/>
    <property type="match status" value="1"/>
</dbReference>
<dbReference type="InterPro" id="IPR029044">
    <property type="entry name" value="Nucleotide-diphossugar_trans"/>
</dbReference>
<dbReference type="AlphaFoldDB" id="A0A7J4JJC2"/>